<comment type="similarity">
    <text evidence="1">Belongs to the peptidase S1C family.</text>
</comment>
<evidence type="ECO:0000256" key="2">
    <source>
        <dbReference type="ARBA" id="ARBA00022670"/>
    </source>
</evidence>
<dbReference type="Pfam" id="PF13180">
    <property type="entry name" value="PDZ_2"/>
    <property type="match status" value="1"/>
</dbReference>
<dbReference type="SUPFAM" id="SSF50494">
    <property type="entry name" value="Trypsin-like serine proteases"/>
    <property type="match status" value="1"/>
</dbReference>
<evidence type="ECO:0000259" key="6">
    <source>
        <dbReference type="PROSITE" id="PS50106"/>
    </source>
</evidence>
<name>A0A6J6DV06_9ZZZZ</name>
<keyword evidence="3" id="KW-0378">Hydrolase</keyword>
<evidence type="ECO:0000256" key="4">
    <source>
        <dbReference type="SAM" id="MobiDB-lite"/>
    </source>
</evidence>
<dbReference type="SMART" id="SM00228">
    <property type="entry name" value="PDZ"/>
    <property type="match status" value="1"/>
</dbReference>
<evidence type="ECO:0000313" key="7">
    <source>
        <dbReference type="EMBL" id="CAB4567981.1"/>
    </source>
</evidence>
<dbReference type="Gene3D" id="2.40.10.10">
    <property type="entry name" value="Trypsin-like serine proteases"/>
    <property type="match status" value="2"/>
</dbReference>
<dbReference type="PRINTS" id="PR00834">
    <property type="entry name" value="PROTEASES2C"/>
</dbReference>
<evidence type="ECO:0000256" key="1">
    <source>
        <dbReference type="ARBA" id="ARBA00010541"/>
    </source>
</evidence>
<dbReference type="InterPro" id="IPR051201">
    <property type="entry name" value="Chloro_Bact_Ser_Proteases"/>
</dbReference>
<feature type="compositionally biased region" description="Polar residues" evidence="4">
    <location>
        <begin position="68"/>
        <end position="77"/>
    </location>
</feature>
<dbReference type="InterPro" id="IPR009003">
    <property type="entry name" value="Peptidase_S1_PA"/>
</dbReference>
<dbReference type="GO" id="GO:0004252">
    <property type="term" value="F:serine-type endopeptidase activity"/>
    <property type="evidence" value="ECO:0007669"/>
    <property type="project" value="InterPro"/>
</dbReference>
<organism evidence="7">
    <name type="scientific">freshwater metagenome</name>
    <dbReference type="NCBI Taxonomy" id="449393"/>
    <lineage>
        <taxon>unclassified sequences</taxon>
        <taxon>metagenomes</taxon>
        <taxon>ecological metagenomes</taxon>
    </lineage>
</organism>
<feature type="compositionally biased region" description="Polar residues" evidence="4">
    <location>
        <begin position="45"/>
        <end position="60"/>
    </location>
</feature>
<feature type="domain" description="PDZ" evidence="6">
    <location>
        <begin position="303"/>
        <end position="377"/>
    </location>
</feature>
<dbReference type="PANTHER" id="PTHR43343:SF3">
    <property type="entry name" value="PROTEASE DO-LIKE 8, CHLOROPLASTIC"/>
    <property type="match status" value="1"/>
</dbReference>
<dbReference type="InterPro" id="IPR036034">
    <property type="entry name" value="PDZ_sf"/>
</dbReference>
<dbReference type="InterPro" id="IPR001940">
    <property type="entry name" value="Peptidase_S1C"/>
</dbReference>
<dbReference type="Pfam" id="PF13365">
    <property type="entry name" value="Trypsin_2"/>
    <property type="match status" value="1"/>
</dbReference>
<reference evidence="7" key="1">
    <citation type="submission" date="2020-05" db="EMBL/GenBank/DDBJ databases">
        <authorList>
            <person name="Chiriac C."/>
            <person name="Salcher M."/>
            <person name="Ghai R."/>
            <person name="Kavagutti S V."/>
        </authorList>
    </citation>
    <scope>NUCLEOTIDE SEQUENCE</scope>
</reference>
<sequence>MFPPPSLEDRSAPATNTSRRRWVVLSLVVVAAVFGGFMGAQIAQSGRESSNESSTPSTVVASDDTLAPTETGSNENPVITAPPSDGDLPALDVAAVVGIIEPSVVTVVSEIDEGLGAGQGTGTGVVISADGEILTNAHVVDGATDVSVLFGDSIDPIPATVLAMDVGNDLALLKIDATDLTPAVFADPDSIGVGDEVVAVGFALDLDGGPTVTRGIISALNRTIENGDGALDGLIQTDAAISSGNSGGPLVNARGQVVGINTAVFTSTAGTAANNVGFSISVGEALPVIDELRAISNGASRVEGYLGVGLQSRDDGGRGALITEVAPDSPASIAGVRAGDIVVSAGGTPVDGQGALVAAIRDQSPGDTIEIEVLRDGDRLTLSATLIERPTE</sequence>
<evidence type="ECO:0000256" key="3">
    <source>
        <dbReference type="ARBA" id="ARBA00022801"/>
    </source>
</evidence>
<dbReference type="EMBL" id="CAEZTS010000009">
    <property type="protein sequence ID" value="CAB4567981.1"/>
    <property type="molecule type" value="Genomic_DNA"/>
</dbReference>
<gene>
    <name evidence="7" type="ORF">UFOPK1722_00197</name>
</gene>
<keyword evidence="5" id="KW-1133">Transmembrane helix</keyword>
<dbReference type="PANTHER" id="PTHR43343">
    <property type="entry name" value="PEPTIDASE S12"/>
    <property type="match status" value="1"/>
</dbReference>
<evidence type="ECO:0000256" key="5">
    <source>
        <dbReference type="SAM" id="Phobius"/>
    </source>
</evidence>
<dbReference type="SUPFAM" id="SSF50156">
    <property type="entry name" value="PDZ domain-like"/>
    <property type="match status" value="1"/>
</dbReference>
<feature type="transmembrane region" description="Helical" evidence="5">
    <location>
        <begin position="21"/>
        <end position="43"/>
    </location>
</feature>
<dbReference type="InterPro" id="IPR043504">
    <property type="entry name" value="Peptidase_S1_PA_chymotrypsin"/>
</dbReference>
<accession>A0A6J6DV06</accession>
<dbReference type="GO" id="GO:0006508">
    <property type="term" value="P:proteolysis"/>
    <property type="evidence" value="ECO:0007669"/>
    <property type="project" value="UniProtKB-KW"/>
</dbReference>
<protein>
    <submittedName>
        <fullName evidence="7">Unannotated protein</fullName>
    </submittedName>
</protein>
<proteinExistence type="inferred from homology"/>
<dbReference type="Gene3D" id="2.30.42.10">
    <property type="match status" value="1"/>
</dbReference>
<keyword evidence="5" id="KW-0812">Transmembrane</keyword>
<keyword evidence="5" id="KW-0472">Membrane</keyword>
<dbReference type="AlphaFoldDB" id="A0A6J6DV06"/>
<feature type="region of interest" description="Disordered" evidence="4">
    <location>
        <begin position="45"/>
        <end position="85"/>
    </location>
</feature>
<dbReference type="InterPro" id="IPR001478">
    <property type="entry name" value="PDZ"/>
</dbReference>
<dbReference type="PROSITE" id="PS50106">
    <property type="entry name" value="PDZ"/>
    <property type="match status" value="1"/>
</dbReference>
<keyword evidence="2" id="KW-0645">Protease</keyword>